<proteinExistence type="predicted"/>
<accession>X1MQX8</accession>
<protein>
    <submittedName>
        <fullName evidence="1">Uncharacterized protein</fullName>
    </submittedName>
</protein>
<name>X1MQX8_9ZZZZ</name>
<evidence type="ECO:0000313" key="1">
    <source>
        <dbReference type="EMBL" id="GAI08789.1"/>
    </source>
</evidence>
<dbReference type="AlphaFoldDB" id="X1MQX8"/>
<sequence>MPTLSAKALSKRNTKYGNFAWWVSKGRLGLAYKILDILQSRSLNTFTDFEEFANKDIGNIANVPSIDTNELAKYMEIKNYIIELFPFLPNLLLSISLLKYRQILLL</sequence>
<comment type="caution">
    <text evidence="1">The sequence shown here is derived from an EMBL/GenBank/DDBJ whole genome shotgun (WGS) entry which is preliminary data.</text>
</comment>
<dbReference type="EMBL" id="BARV01006153">
    <property type="protein sequence ID" value="GAI08789.1"/>
    <property type="molecule type" value="Genomic_DNA"/>
</dbReference>
<reference evidence="1" key="1">
    <citation type="journal article" date="2014" name="Front. Microbiol.">
        <title>High frequency of phylogenetically diverse reductive dehalogenase-homologous genes in deep subseafloor sedimentary metagenomes.</title>
        <authorList>
            <person name="Kawai M."/>
            <person name="Futagami T."/>
            <person name="Toyoda A."/>
            <person name="Takaki Y."/>
            <person name="Nishi S."/>
            <person name="Hori S."/>
            <person name="Arai W."/>
            <person name="Tsubouchi T."/>
            <person name="Morono Y."/>
            <person name="Uchiyama I."/>
            <person name="Ito T."/>
            <person name="Fujiyama A."/>
            <person name="Inagaki F."/>
            <person name="Takami H."/>
        </authorList>
    </citation>
    <scope>NUCLEOTIDE SEQUENCE</scope>
    <source>
        <strain evidence="1">Expedition CK06-06</strain>
    </source>
</reference>
<organism evidence="1">
    <name type="scientific">marine sediment metagenome</name>
    <dbReference type="NCBI Taxonomy" id="412755"/>
    <lineage>
        <taxon>unclassified sequences</taxon>
        <taxon>metagenomes</taxon>
        <taxon>ecological metagenomes</taxon>
    </lineage>
</organism>
<gene>
    <name evidence="1" type="ORF">S06H3_12582</name>
</gene>